<dbReference type="AlphaFoldDB" id="A0A815ZY64"/>
<dbReference type="EMBL" id="CAJNOK010022169">
    <property type="protein sequence ID" value="CAF1343845.1"/>
    <property type="molecule type" value="Genomic_DNA"/>
</dbReference>
<evidence type="ECO:0000313" key="5">
    <source>
        <dbReference type="EMBL" id="CAF4458812.1"/>
    </source>
</evidence>
<evidence type="ECO:0000313" key="6">
    <source>
        <dbReference type="Proteomes" id="UP000663829"/>
    </source>
</evidence>
<organism evidence="3 6">
    <name type="scientific">Didymodactylos carnosus</name>
    <dbReference type="NCBI Taxonomy" id="1234261"/>
    <lineage>
        <taxon>Eukaryota</taxon>
        <taxon>Metazoa</taxon>
        <taxon>Spiralia</taxon>
        <taxon>Gnathifera</taxon>
        <taxon>Rotifera</taxon>
        <taxon>Eurotatoria</taxon>
        <taxon>Bdelloidea</taxon>
        <taxon>Philodinida</taxon>
        <taxon>Philodinidae</taxon>
        <taxon>Didymodactylos</taxon>
    </lineage>
</organism>
<dbReference type="EMBL" id="CAJNOQ010033043">
    <property type="protein sequence ID" value="CAF1588057.1"/>
    <property type="molecule type" value="Genomic_DNA"/>
</dbReference>
<dbReference type="EMBL" id="CAJOBA010043800">
    <property type="protein sequence ID" value="CAF4154956.1"/>
    <property type="molecule type" value="Genomic_DNA"/>
</dbReference>
<dbReference type="Proteomes" id="UP000681722">
    <property type="component" value="Unassembled WGS sequence"/>
</dbReference>
<evidence type="ECO:0000313" key="4">
    <source>
        <dbReference type="EMBL" id="CAF4154956.1"/>
    </source>
</evidence>
<accession>A0A815ZY64</accession>
<evidence type="ECO:0000256" key="1">
    <source>
        <dbReference type="SAM" id="MobiDB-lite"/>
    </source>
</evidence>
<evidence type="ECO:0000313" key="3">
    <source>
        <dbReference type="EMBL" id="CAF1588057.1"/>
    </source>
</evidence>
<feature type="region of interest" description="Disordered" evidence="1">
    <location>
        <begin position="1"/>
        <end position="20"/>
    </location>
</feature>
<name>A0A815ZY64_9BILA</name>
<keyword evidence="6" id="KW-1185">Reference proteome</keyword>
<dbReference type="Proteomes" id="UP000682733">
    <property type="component" value="Unassembled WGS sequence"/>
</dbReference>
<dbReference type="Proteomes" id="UP000677228">
    <property type="component" value="Unassembled WGS sequence"/>
</dbReference>
<reference evidence="3" key="1">
    <citation type="submission" date="2021-02" db="EMBL/GenBank/DDBJ databases">
        <authorList>
            <person name="Nowell W R."/>
        </authorList>
    </citation>
    <scope>NUCLEOTIDE SEQUENCE</scope>
</reference>
<feature type="compositionally biased region" description="Pro residues" evidence="1">
    <location>
        <begin position="1"/>
        <end position="12"/>
    </location>
</feature>
<gene>
    <name evidence="3" type="ORF">GPM918_LOCUS41562</name>
    <name evidence="2" type="ORF">OVA965_LOCUS30473</name>
    <name evidence="5" type="ORF">SRO942_LOCUS42635</name>
    <name evidence="4" type="ORF">TMI583_LOCUS31277</name>
</gene>
<comment type="caution">
    <text evidence="3">The sequence shown here is derived from an EMBL/GenBank/DDBJ whole genome shotgun (WGS) entry which is preliminary data.</text>
</comment>
<dbReference type="EMBL" id="CAJOBC010099147">
    <property type="protein sequence ID" value="CAF4458812.1"/>
    <property type="molecule type" value="Genomic_DNA"/>
</dbReference>
<evidence type="ECO:0000313" key="2">
    <source>
        <dbReference type="EMBL" id="CAF1343845.1"/>
    </source>
</evidence>
<dbReference type="Proteomes" id="UP000663829">
    <property type="component" value="Unassembled WGS sequence"/>
</dbReference>
<protein>
    <submittedName>
        <fullName evidence="3">Uncharacterized protein</fullName>
    </submittedName>
</protein>
<proteinExistence type="predicted"/>
<sequence>MTQQTPPNPMSTPSPTTLTSTALPLSSQILDFSHDKLHAEQQHDELHHVVVPREVYASISNSSFMQFNLN</sequence>